<dbReference type="Gene3D" id="3.40.50.1910">
    <property type="match status" value="3"/>
</dbReference>
<dbReference type="InterPro" id="IPR027482">
    <property type="entry name" value="Sec1-like_dom2"/>
</dbReference>
<proteinExistence type="inferred from homology"/>
<dbReference type="SUPFAM" id="SSF56815">
    <property type="entry name" value="Sec1/munc18-like (SM) proteins"/>
    <property type="match status" value="1"/>
</dbReference>
<dbReference type="GO" id="GO:0016192">
    <property type="term" value="P:vesicle-mediated transport"/>
    <property type="evidence" value="ECO:0007669"/>
    <property type="project" value="InterPro"/>
</dbReference>
<dbReference type="InterPro" id="IPR001619">
    <property type="entry name" value="Sec1-like"/>
</dbReference>
<evidence type="ECO:0000313" key="3">
    <source>
        <dbReference type="EMBL" id="GBG29626.1"/>
    </source>
</evidence>
<dbReference type="InterPro" id="IPR043154">
    <property type="entry name" value="Sec-1-like_dom1"/>
</dbReference>
<dbReference type="OrthoDB" id="10262287at2759"/>
<evidence type="ECO:0000313" key="4">
    <source>
        <dbReference type="Proteomes" id="UP000241890"/>
    </source>
</evidence>
<comment type="caution">
    <text evidence="3">The sequence shown here is derived from an EMBL/GenBank/DDBJ whole genome shotgun (WGS) entry which is preliminary data.</text>
</comment>
<dbReference type="Gene3D" id="3.40.50.2060">
    <property type="match status" value="1"/>
</dbReference>
<gene>
    <name evidence="3" type="ORF">FCC1311_058472</name>
</gene>
<dbReference type="InParanoid" id="A0A2R5GFC7"/>
<feature type="region of interest" description="Disordered" evidence="2">
    <location>
        <begin position="379"/>
        <end position="405"/>
    </location>
</feature>
<dbReference type="InterPro" id="IPR036045">
    <property type="entry name" value="Sec1-like_sf"/>
</dbReference>
<dbReference type="PANTHER" id="PTHR11679">
    <property type="entry name" value="VESICLE PROTEIN SORTING-ASSOCIATED"/>
    <property type="match status" value="1"/>
</dbReference>
<dbReference type="AlphaFoldDB" id="A0A2R5GFC7"/>
<dbReference type="Gene3D" id="1.25.40.850">
    <property type="match status" value="1"/>
</dbReference>
<dbReference type="EMBL" id="BEYU01000061">
    <property type="protein sequence ID" value="GBG29626.1"/>
    <property type="molecule type" value="Genomic_DNA"/>
</dbReference>
<feature type="region of interest" description="Disordered" evidence="2">
    <location>
        <begin position="237"/>
        <end position="275"/>
    </location>
</feature>
<dbReference type="Pfam" id="PF00995">
    <property type="entry name" value="Sec1"/>
    <property type="match status" value="1"/>
</dbReference>
<protein>
    <submittedName>
        <fullName evidence="3">Vacuolar protein sorting-associated protein 33A</fullName>
    </submittedName>
</protein>
<accession>A0A2R5GFC7</accession>
<evidence type="ECO:0000256" key="1">
    <source>
        <dbReference type="ARBA" id="ARBA00009884"/>
    </source>
</evidence>
<feature type="compositionally biased region" description="Acidic residues" evidence="2">
    <location>
        <begin position="247"/>
        <end position="266"/>
    </location>
</feature>
<dbReference type="InterPro" id="IPR043155">
    <property type="entry name" value="VPS33_dom3b"/>
</dbReference>
<organism evidence="3 4">
    <name type="scientific">Hondaea fermentalgiana</name>
    <dbReference type="NCBI Taxonomy" id="2315210"/>
    <lineage>
        <taxon>Eukaryota</taxon>
        <taxon>Sar</taxon>
        <taxon>Stramenopiles</taxon>
        <taxon>Bigyra</taxon>
        <taxon>Labyrinthulomycetes</taxon>
        <taxon>Thraustochytrida</taxon>
        <taxon>Thraustochytriidae</taxon>
        <taxon>Hondaea</taxon>
    </lineage>
</organism>
<dbReference type="Proteomes" id="UP000241890">
    <property type="component" value="Unassembled WGS sequence"/>
</dbReference>
<reference evidence="3 4" key="1">
    <citation type="submission" date="2017-12" db="EMBL/GenBank/DDBJ databases">
        <title>Sequencing, de novo assembly and annotation of complete genome of a new Thraustochytrid species, strain FCC1311.</title>
        <authorList>
            <person name="Sedici K."/>
            <person name="Godart F."/>
            <person name="Aiese Cigliano R."/>
            <person name="Sanseverino W."/>
            <person name="Barakat M."/>
            <person name="Ortet P."/>
            <person name="Marechal E."/>
            <person name="Cagnac O."/>
            <person name="Amato A."/>
        </authorList>
    </citation>
    <scope>NUCLEOTIDE SEQUENCE [LARGE SCALE GENOMIC DNA]</scope>
</reference>
<name>A0A2R5GFC7_9STRA</name>
<comment type="similarity">
    <text evidence="1">Belongs to the STXBP/unc-18/SEC1 family.</text>
</comment>
<evidence type="ECO:0000256" key="2">
    <source>
        <dbReference type="SAM" id="MobiDB-lite"/>
    </source>
</evidence>
<keyword evidence="4" id="KW-1185">Reference proteome</keyword>
<sequence>MSGTAASVLSSLADGGPDVPLQQPPDLSQAEVDLQSVLEVAREGLFAVGDKCLVFDPSVAGPLKLVLVEGSNKLREHGVVNVEELNWTDLEVACDNIIYIVRPEAKMAHQIASQVSQSGHKYKFQIHFVPKRSFLCDQILRDHGVFDVLKNNMYEYPLGFIPYDTDVLSLGLESSFAQVNLQKDDSTLMYAARALLQLQDTLGPVRNIQVKGDQSKKVLDMVLRMRLEAEEELATRTLDREMGSLSAEEDDDDDSEFDEAETDESGDGGPRRGAARGLNMDSLFAEVERLGPNASAQDLEDVLKSDIDFATKRVAAQEGSSIGQIDTLLLIDRNLDLVTPMCTALTYESIIDKLMGIRNGHVMLDADLIDPATAANSAAAARPGARQQQLSGTAGGGGGRRPAKLSMSLNSADRIYREIRDMNVDVVMVFLNKRAREMHDRWQDTKAGKVEELHKYVHTSLLDHVQDSQLLPRHISIVNRIRDTVYDLPFRKMWMVEREMLEGSNHTKYIEECIARQEPWTKVLRLACLQSLVLNGFSQSALDALRRSIVQTYGFELLFTLENLEKLGMLKKRGASSAWSSLVSTFRLIPPSVNANEAEPDDIAYVTSGYAPLSVRLVELAIRPGWEKSKDVMKRLPGRTIYKVKQPGVRLLPENSGATSESAGAPKPPKKVMLVFFTGGVTFAEIAALRFVSQQADCPYRLVIASTAFVNGKTFLQSLVHDVENNLQR</sequence>
<dbReference type="FunCoup" id="A0A2R5GFC7">
    <property type="interactions" value="223"/>
</dbReference>